<organism evidence="5 6">
    <name type="scientific">Flagellimonas hymeniacidonis</name>
    <dbReference type="NCBI Taxonomy" id="2603628"/>
    <lineage>
        <taxon>Bacteria</taxon>
        <taxon>Pseudomonadati</taxon>
        <taxon>Bacteroidota</taxon>
        <taxon>Flavobacteriia</taxon>
        <taxon>Flavobacteriales</taxon>
        <taxon>Flavobacteriaceae</taxon>
        <taxon>Flagellimonas</taxon>
    </lineage>
</organism>
<dbReference type="PANTHER" id="PTHR43280">
    <property type="entry name" value="ARAC-FAMILY TRANSCRIPTIONAL REGULATOR"/>
    <property type="match status" value="1"/>
</dbReference>
<evidence type="ECO:0000313" key="5">
    <source>
        <dbReference type="EMBL" id="TXN34717.1"/>
    </source>
</evidence>
<evidence type="ECO:0000256" key="3">
    <source>
        <dbReference type="ARBA" id="ARBA00023163"/>
    </source>
</evidence>
<protein>
    <submittedName>
        <fullName evidence="5">AraC family transcriptional regulator</fullName>
    </submittedName>
</protein>
<proteinExistence type="predicted"/>
<dbReference type="GO" id="GO:0043565">
    <property type="term" value="F:sequence-specific DNA binding"/>
    <property type="evidence" value="ECO:0007669"/>
    <property type="project" value="InterPro"/>
</dbReference>
<evidence type="ECO:0000256" key="2">
    <source>
        <dbReference type="ARBA" id="ARBA00023125"/>
    </source>
</evidence>
<keyword evidence="1" id="KW-0805">Transcription regulation</keyword>
<keyword evidence="3" id="KW-0804">Transcription</keyword>
<dbReference type="InterPro" id="IPR009057">
    <property type="entry name" value="Homeodomain-like_sf"/>
</dbReference>
<accession>A0A5C8V2K9</accession>
<gene>
    <name evidence="5" type="ORF">FVB32_08930</name>
</gene>
<evidence type="ECO:0000256" key="1">
    <source>
        <dbReference type="ARBA" id="ARBA00023015"/>
    </source>
</evidence>
<dbReference type="GO" id="GO:0003700">
    <property type="term" value="F:DNA-binding transcription factor activity"/>
    <property type="evidence" value="ECO:0007669"/>
    <property type="project" value="InterPro"/>
</dbReference>
<dbReference type="PROSITE" id="PS01124">
    <property type="entry name" value="HTH_ARAC_FAMILY_2"/>
    <property type="match status" value="1"/>
</dbReference>
<dbReference type="InterPro" id="IPR018060">
    <property type="entry name" value="HTH_AraC"/>
</dbReference>
<name>A0A5C8V2K9_9FLAO</name>
<dbReference type="PANTHER" id="PTHR43280:SF29">
    <property type="entry name" value="ARAC-FAMILY TRANSCRIPTIONAL REGULATOR"/>
    <property type="match status" value="1"/>
</dbReference>
<dbReference type="SMART" id="SM00342">
    <property type="entry name" value="HTH_ARAC"/>
    <property type="match status" value="1"/>
</dbReference>
<dbReference type="AlphaFoldDB" id="A0A5C8V2K9"/>
<keyword evidence="2" id="KW-0238">DNA-binding</keyword>
<dbReference type="RefSeq" id="WP_147743464.1">
    <property type="nucleotide sequence ID" value="NZ_VRUR01000002.1"/>
</dbReference>
<evidence type="ECO:0000313" key="6">
    <source>
        <dbReference type="Proteomes" id="UP000321456"/>
    </source>
</evidence>
<dbReference type="Gene3D" id="1.10.10.60">
    <property type="entry name" value="Homeodomain-like"/>
    <property type="match status" value="1"/>
</dbReference>
<reference evidence="5 6" key="1">
    <citation type="submission" date="2019-08" db="EMBL/GenBank/DDBJ databases">
        <title>Professor.</title>
        <authorList>
            <person name="Park J.S."/>
        </authorList>
    </citation>
    <scope>NUCLEOTIDE SEQUENCE [LARGE SCALE GENOMIC DNA]</scope>
    <source>
        <strain evidence="5 6">176CP5-101</strain>
    </source>
</reference>
<evidence type="ECO:0000259" key="4">
    <source>
        <dbReference type="PROSITE" id="PS01124"/>
    </source>
</evidence>
<sequence length="149" mass="17239">MKKLFRHFFSTYNTQPEEFGNTSANKYVKSGLSLQEASEIKEKIKQAFERDKLYKSNAIGLNDLSLHIAKDRYKVSQVLNEYLAKNFYSLLNHYRIQEAKDLLVSQPFLSVKAVMYEVGFNSKTSFYSAFKKETGLCPNDFRVLTSYAS</sequence>
<dbReference type="Pfam" id="PF12833">
    <property type="entry name" value="HTH_18"/>
    <property type="match status" value="1"/>
</dbReference>
<feature type="domain" description="HTH araC/xylS-type" evidence="4">
    <location>
        <begin position="38"/>
        <end position="144"/>
    </location>
</feature>
<dbReference type="Proteomes" id="UP000321456">
    <property type="component" value="Unassembled WGS sequence"/>
</dbReference>
<comment type="caution">
    <text evidence="5">The sequence shown here is derived from an EMBL/GenBank/DDBJ whole genome shotgun (WGS) entry which is preliminary data.</text>
</comment>
<dbReference type="SUPFAM" id="SSF46689">
    <property type="entry name" value="Homeodomain-like"/>
    <property type="match status" value="1"/>
</dbReference>
<keyword evidence="6" id="KW-1185">Reference proteome</keyword>
<dbReference type="EMBL" id="VRUR01000002">
    <property type="protein sequence ID" value="TXN34717.1"/>
    <property type="molecule type" value="Genomic_DNA"/>
</dbReference>